<dbReference type="PROSITE" id="PS51194">
    <property type="entry name" value="HELICASE_CTER"/>
    <property type="match status" value="1"/>
</dbReference>
<dbReference type="PANTHER" id="PTHR45766">
    <property type="entry name" value="DNA ANNEALING HELICASE AND ENDONUCLEASE ZRANB3 FAMILY MEMBER"/>
    <property type="match status" value="1"/>
</dbReference>
<dbReference type="SMART" id="SM00490">
    <property type="entry name" value="HELICc"/>
    <property type="match status" value="1"/>
</dbReference>
<dbReference type="CDD" id="cd18011">
    <property type="entry name" value="DEXDc_RapA"/>
    <property type="match status" value="1"/>
</dbReference>
<keyword evidence="4" id="KW-0067">ATP-binding</keyword>
<dbReference type="NCBIfam" id="NF042964">
    <property type="entry name" value="phospholipD_antiphage"/>
    <property type="match status" value="1"/>
</dbReference>
<evidence type="ECO:0000259" key="6">
    <source>
        <dbReference type="PROSITE" id="PS51194"/>
    </source>
</evidence>
<dbReference type="InterPro" id="IPR014001">
    <property type="entry name" value="Helicase_ATP-bd"/>
</dbReference>
<dbReference type="SUPFAM" id="SSF52540">
    <property type="entry name" value="P-loop containing nucleoside triphosphate hydrolases"/>
    <property type="match status" value="2"/>
</dbReference>
<proteinExistence type="predicted"/>
<accession>A0ABU7J918</accession>
<dbReference type="InterPro" id="IPR057342">
    <property type="entry name" value="DEXDc_RapA"/>
</dbReference>
<dbReference type="InterPro" id="IPR025202">
    <property type="entry name" value="PLD-like_dom"/>
</dbReference>
<feature type="domain" description="Helicase C-terminal" evidence="6">
    <location>
        <begin position="684"/>
        <end position="853"/>
    </location>
</feature>
<evidence type="ECO:0000256" key="1">
    <source>
        <dbReference type="ARBA" id="ARBA00022741"/>
    </source>
</evidence>
<dbReference type="RefSeq" id="WP_330130094.1">
    <property type="nucleotide sequence ID" value="NZ_JAUHLI010000020.1"/>
</dbReference>
<dbReference type="PROSITE" id="PS51192">
    <property type="entry name" value="HELICASE_ATP_BIND_1"/>
    <property type="match status" value="1"/>
</dbReference>
<dbReference type="Pfam" id="PF00176">
    <property type="entry name" value="SNF2-rel_dom"/>
    <property type="match status" value="1"/>
</dbReference>
<keyword evidence="8" id="KW-1185">Reference proteome</keyword>
<protein>
    <submittedName>
        <fullName evidence="7">Phospholipase D-like domain-containing protein</fullName>
    </submittedName>
</protein>
<comment type="caution">
    <text evidence="7">The sequence shown here is derived from an EMBL/GenBank/DDBJ whole genome shotgun (WGS) entry which is preliminary data.</text>
</comment>
<dbReference type="InterPro" id="IPR027417">
    <property type="entry name" value="P-loop_NTPase"/>
</dbReference>
<sequence length="916" mass="104748">MSIRRFSSRTHSLDSSFLLQHLKGARSYKRIAGYFTSSLFEVANELIESIPNVKIVCNVDIHPDDLKVAQLRESKMIGRWNERDIEAESLLNRDRYRRLDSFLAKHGQAIRVAPDSICGFLHGKAGVIELADGKKIGFIGSMNETSNGWQRHYEILWEDESPEGVQWIEQEFDFLWNAAKPLPEAVIREVKRRGYRREVLFEEIIEDDDIAPAALIESPLYRQGFSLQPWQQGFVSECVRHYHNHGIVRLLIADEVGLGKTLAMATAALSLCLLSDKEHKKRKPVIIFAPATLCEQWQVEMIDKLGIPCARWQTQKKVWLDPEERIISPAGQEQIAKCPLRVGIVSTGLMMRDSLEKRHLLGLRYGVAILDEAHKARSRQGFGKDAGTHNELLAFMRDIAACSDHVILGTATPIQTKPEDLWDLVGILHQGAGNFVLGNDFSKWHRSKEVLPILSGEQRVTDPGFAWELLRSPLPVVDSSNERYARRLFSAIRQDLELKDQNGRWDIKNSLSDLSEDSFEYLEEELDRDIAGASFFQRENPFIRHIVLRKRVTLEDAGLLPRIGVDVHPDRQLSRVEHQFNSLFEGKALRTSEDFRQAYAEARHFGKALAQSGKGSGFMKNLMEQRICSSITAGLNTARALLEGRTVEEESDDELIEVKAESSAEKAVLQRMIARLEHIEEDPKLNAIIHYLEKEQWLKFGVIIFSQYYDTAKWISDSLAARYPNQAVGLYAGAGRSRLYQQGESVNIERETLKRMVAEHQLEIMVATDAACEGLNLQTLGTLINVDLPWNPTKLEQRIGRIKRFGQVRDKVDMLNLVNEQTVDEKVYEKLSERMQDRYNLFGSLPDTIKDEWIEDIETMGEKMDEYINAQKQANGFDLRYTDTMSPSEKDWRDCSNVLSRRDFTQLMTTGWSENK</sequence>
<keyword evidence="1" id="KW-0547">Nucleotide-binding</keyword>
<dbReference type="SUPFAM" id="SSF56024">
    <property type="entry name" value="Phospholipase D/nuclease"/>
    <property type="match status" value="1"/>
</dbReference>
<evidence type="ECO:0000256" key="4">
    <source>
        <dbReference type="ARBA" id="ARBA00022840"/>
    </source>
</evidence>
<dbReference type="InterPro" id="IPR038718">
    <property type="entry name" value="SNF2-like_sf"/>
</dbReference>
<dbReference type="EMBL" id="JAUHLI010000020">
    <property type="protein sequence ID" value="MEE2003046.1"/>
    <property type="molecule type" value="Genomic_DNA"/>
</dbReference>
<feature type="domain" description="Helicase ATP-binding" evidence="5">
    <location>
        <begin position="241"/>
        <end position="431"/>
    </location>
</feature>
<dbReference type="SMART" id="SM00487">
    <property type="entry name" value="DEXDc"/>
    <property type="match status" value="1"/>
</dbReference>
<keyword evidence="2" id="KW-0378">Hydrolase</keyword>
<dbReference type="CDD" id="cd18793">
    <property type="entry name" value="SF2_C_SNF"/>
    <property type="match status" value="1"/>
</dbReference>
<dbReference type="PANTHER" id="PTHR45766:SF6">
    <property type="entry name" value="SWI_SNF-RELATED MATRIX-ASSOCIATED ACTIN-DEPENDENT REGULATOR OF CHROMATIN SUBFAMILY A-LIKE PROTEIN 1"/>
    <property type="match status" value="1"/>
</dbReference>
<dbReference type="InterPro" id="IPR049730">
    <property type="entry name" value="SNF2/RAD54-like_C"/>
</dbReference>
<name>A0ABU7J918_9GAMM</name>
<keyword evidence="3" id="KW-0347">Helicase</keyword>
<dbReference type="Proteomes" id="UP001336314">
    <property type="component" value="Unassembled WGS sequence"/>
</dbReference>
<evidence type="ECO:0000259" key="5">
    <source>
        <dbReference type="PROSITE" id="PS51192"/>
    </source>
</evidence>
<dbReference type="Gene3D" id="3.40.50.10810">
    <property type="entry name" value="Tandem AAA-ATPase domain"/>
    <property type="match status" value="1"/>
</dbReference>
<dbReference type="InterPro" id="IPR049952">
    <property type="entry name" value="PhospholipD-like_anti-phage"/>
</dbReference>
<evidence type="ECO:0000256" key="3">
    <source>
        <dbReference type="ARBA" id="ARBA00022806"/>
    </source>
</evidence>
<dbReference type="Pfam" id="PF13091">
    <property type="entry name" value="PLDc_2"/>
    <property type="match status" value="1"/>
</dbReference>
<evidence type="ECO:0000256" key="2">
    <source>
        <dbReference type="ARBA" id="ARBA00022801"/>
    </source>
</evidence>
<dbReference type="InterPro" id="IPR001650">
    <property type="entry name" value="Helicase_C-like"/>
</dbReference>
<evidence type="ECO:0000313" key="8">
    <source>
        <dbReference type="Proteomes" id="UP001336314"/>
    </source>
</evidence>
<gene>
    <name evidence="7" type="ORF">QWY20_16425</name>
</gene>
<reference evidence="7 8" key="1">
    <citation type="submission" date="2023-07" db="EMBL/GenBank/DDBJ databases">
        <title>Alkalimonas sp., MEB108 novel, alkaliphilic bacterium isolated from Lonar Lake, India.</title>
        <authorList>
            <person name="Joshi A."/>
            <person name="Thite S."/>
        </authorList>
    </citation>
    <scope>NUCLEOTIDE SEQUENCE [LARGE SCALE GENOMIC DNA]</scope>
    <source>
        <strain evidence="7 8">MEB108</strain>
    </source>
</reference>
<evidence type="ECO:0000313" key="7">
    <source>
        <dbReference type="EMBL" id="MEE2003046.1"/>
    </source>
</evidence>
<dbReference type="Gene3D" id="3.30.870.10">
    <property type="entry name" value="Endonuclease Chain A"/>
    <property type="match status" value="1"/>
</dbReference>
<dbReference type="Gene3D" id="3.40.50.300">
    <property type="entry name" value="P-loop containing nucleotide triphosphate hydrolases"/>
    <property type="match status" value="1"/>
</dbReference>
<dbReference type="InterPro" id="IPR000330">
    <property type="entry name" value="SNF2_N"/>
</dbReference>
<organism evidence="7 8">
    <name type="scientific">Alkalimonas cellulosilytica</name>
    <dbReference type="NCBI Taxonomy" id="3058395"/>
    <lineage>
        <taxon>Bacteria</taxon>
        <taxon>Pseudomonadati</taxon>
        <taxon>Pseudomonadota</taxon>
        <taxon>Gammaproteobacteria</taxon>
        <taxon>Alkalimonas</taxon>
    </lineage>
</organism>
<dbReference type="Pfam" id="PF00271">
    <property type="entry name" value="Helicase_C"/>
    <property type="match status" value="1"/>
</dbReference>